<reference evidence="1" key="2">
    <citation type="submission" date="2023-01" db="EMBL/GenBank/DDBJ databases">
        <authorList>
            <person name="Sun Q."/>
            <person name="Evtushenko L."/>
        </authorList>
    </citation>
    <scope>NUCLEOTIDE SEQUENCE</scope>
    <source>
        <strain evidence="1">VKM B-2935</strain>
    </source>
</reference>
<evidence type="ECO:0000313" key="2">
    <source>
        <dbReference type="Proteomes" id="UP001143328"/>
    </source>
</evidence>
<dbReference type="Proteomes" id="UP001143328">
    <property type="component" value="Unassembled WGS sequence"/>
</dbReference>
<dbReference type="EMBL" id="BSFN01000015">
    <property type="protein sequence ID" value="GLK90927.1"/>
    <property type="molecule type" value="Genomic_DNA"/>
</dbReference>
<dbReference type="AlphaFoldDB" id="A0A9W6NHI3"/>
<proteinExistence type="predicted"/>
<keyword evidence="2" id="KW-1185">Reference proteome</keyword>
<gene>
    <name evidence="1" type="ORF">GCM10017655_39910</name>
</gene>
<accession>A0A9W6NHI3</accession>
<evidence type="ECO:0000313" key="1">
    <source>
        <dbReference type="EMBL" id="GLK90927.1"/>
    </source>
</evidence>
<organism evidence="1 2">
    <name type="scientific">Pseudomonas turukhanskensis</name>
    <dbReference type="NCBI Taxonomy" id="1806536"/>
    <lineage>
        <taxon>Bacteria</taxon>
        <taxon>Pseudomonadati</taxon>
        <taxon>Pseudomonadota</taxon>
        <taxon>Gammaproteobacteria</taxon>
        <taxon>Pseudomonadales</taxon>
        <taxon>Pseudomonadaceae</taxon>
        <taxon>Pseudomonas</taxon>
    </lineage>
</organism>
<comment type="caution">
    <text evidence="1">The sequence shown here is derived from an EMBL/GenBank/DDBJ whole genome shotgun (WGS) entry which is preliminary data.</text>
</comment>
<name>A0A9W6NHI3_9PSED</name>
<sequence>MTNNDYEPAFMDEDGPCEELPTFISTTNAYELYGLKEGETVADAIARNALTETKQPRCK</sequence>
<protein>
    <submittedName>
        <fullName evidence="1">Uncharacterized protein</fullName>
    </submittedName>
</protein>
<reference evidence="1" key="1">
    <citation type="journal article" date="2014" name="Int. J. Syst. Evol. Microbiol.">
        <title>Complete genome sequence of Corynebacterium casei LMG S-19264T (=DSM 44701T), isolated from a smear-ripened cheese.</title>
        <authorList>
            <consortium name="US DOE Joint Genome Institute (JGI-PGF)"/>
            <person name="Walter F."/>
            <person name="Albersmeier A."/>
            <person name="Kalinowski J."/>
            <person name="Ruckert C."/>
        </authorList>
    </citation>
    <scope>NUCLEOTIDE SEQUENCE</scope>
    <source>
        <strain evidence="1">VKM B-2935</strain>
    </source>
</reference>
<dbReference type="RefSeq" id="WP_271197090.1">
    <property type="nucleotide sequence ID" value="NZ_BSFN01000015.1"/>
</dbReference>